<dbReference type="InterPro" id="IPR029024">
    <property type="entry name" value="TerB-like"/>
</dbReference>
<evidence type="ECO:0000313" key="2">
    <source>
        <dbReference type="Proteomes" id="UP000244193"/>
    </source>
</evidence>
<accession>A0A2S0RHP7</accession>
<dbReference type="EMBL" id="CP028811">
    <property type="protein sequence ID" value="AWA31457.1"/>
    <property type="molecule type" value="Genomic_DNA"/>
</dbReference>
<protein>
    <submittedName>
        <fullName evidence="1">Excinuclease ABC subunit B</fullName>
    </submittedName>
</protein>
<dbReference type="Proteomes" id="UP000244193">
    <property type="component" value="Chromosome"/>
</dbReference>
<name>A0A2S0RHP7_9FLAO</name>
<dbReference type="AlphaFoldDB" id="A0A2S0RHP7"/>
<evidence type="ECO:0000313" key="1">
    <source>
        <dbReference type="EMBL" id="AWA31457.1"/>
    </source>
</evidence>
<dbReference type="KEGG" id="fmg:HYN48_09145"/>
<reference evidence="1 2" key="1">
    <citation type="submission" date="2018-04" db="EMBL/GenBank/DDBJ databases">
        <title>Genome sequencing of Flavobacterium sp. HYN0048.</title>
        <authorList>
            <person name="Yi H."/>
            <person name="Baek C."/>
        </authorList>
    </citation>
    <scope>NUCLEOTIDE SEQUENCE [LARGE SCALE GENOMIC DNA]</scope>
    <source>
        <strain evidence="1 2">HYN0048</strain>
    </source>
</reference>
<gene>
    <name evidence="1" type="ORF">HYN48_09145</name>
</gene>
<keyword evidence="2" id="KW-1185">Reference proteome</keyword>
<dbReference type="Gene3D" id="1.10.3680.10">
    <property type="entry name" value="TerB-like"/>
    <property type="match status" value="1"/>
</dbReference>
<sequence>MNNYEQKISLLTDMIAFSIVDGKLHQREYEFLLLVAKELKIEKEIFDDLFHQELPVMSIKMEVHRIHQFYRLALLMHVDGIMHEKEEIAIKQMAINMGLNPAATKKVLQLIGESPKKIIDPKLLMDAFKEQYN</sequence>
<dbReference type="SUPFAM" id="SSF158682">
    <property type="entry name" value="TerB-like"/>
    <property type="match status" value="1"/>
</dbReference>
<dbReference type="OrthoDB" id="1143847at2"/>
<organism evidence="1 2">
    <name type="scientific">Flavobacterium magnum</name>
    <dbReference type="NCBI Taxonomy" id="2162713"/>
    <lineage>
        <taxon>Bacteria</taxon>
        <taxon>Pseudomonadati</taxon>
        <taxon>Bacteroidota</taxon>
        <taxon>Flavobacteriia</taxon>
        <taxon>Flavobacteriales</taxon>
        <taxon>Flavobacteriaceae</taxon>
        <taxon>Flavobacterium</taxon>
    </lineage>
</organism>
<proteinExistence type="predicted"/>